<accession>A0A9N8EBP8</accession>
<protein>
    <submittedName>
        <fullName evidence="2">Uncharacterized protein</fullName>
    </submittedName>
</protein>
<feature type="compositionally biased region" description="Acidic residues" evidence="1">
    <location>
        <begin position="103"/>
        <end position="117"/>
    </location>
</feature>
<feature type="region of interest" description="Disordered" evidence="1">
    <location>
        <begin position="183"/>
        <end position="248"/>
    </location>
</feature>
<evidence type="ECO:0000256" key="1">
    <source>
        <dbReference type="SAM" id="MobiDB-lite"/>
    </source>
</evidence>
<dbReference type="Proteomes" id="UP001153069">
    <property type="component" value="Unassembled WGS sequence"/>
</dbReference>
<feature type="compositionally biased region" description="Basic and acidic residues" evidence="1">
    <location>
        <begin position="205"/>
        <end position="222"/>
    </location>
</feature>
<proteinExistence type="predicted"/>
<evidence type="ECO:0000313" key="2">
    <source>
        <dbReference type="EMBL" id="CAB9515464.1"/>
    </source>
</evidence>
<name>A0A9N8EBP8_9STRA</name>
<gene>
    <name evidence="2" type="ORF">SEMRO_717_G192080.1</name>
</gene>
<dbReference type="EMBL" id="CAICTM010000716">
    <property type="protein sequence ID" value="CAB9515464.1"/>
    <property type="molecule type" value="Genomic_DNA"/>
</dbReference>
<sequence length="666" mass="76845">MSTVRSHPAAAAAAKKRRRAGGQDAVVMKRTFCLWVLIGSCLFMLVHQVQLTKRAVLQSKSTKEPTSSYFLPDISSFLFDDTDNDSSADDVFADDDNAHRYDDDDDDEFQSGEEDDFFNNGQTQEEGEEQGEEEEDDSSNEPTSGVEVYVKQLRKQMDETALQSGGKVSANAYMEMYQKAMQRRKQSAESKQYRPYAGSSAIKDNNGDLSREHVRKARDMERKTRRRNSYRTRSDWRPPIQDFTKMPPLPMENRILPNMKAIGGVIFFLHVPKTGGQTVRQFNLRFRMHIERKSIQANRRQQRKTNGGAKLQIGLKIGEDGPEPPSRELMELDMLSKERLRFVVANTLDVFHAEAVPQVNHYLEHQSNSHGKILFVEVHGMDNYHALELEPYLQHWRQQSQKSGVPFFAFTLLREAISMHVSFFNYYYIHPGDPRFCKNPLKPQQKCSGSGYGMSRRQDRHQRRDEAKAQYAKMRGMSDARMRGGDKAELEGLSYRDFMKSAYTDRRKTKMVNHADGIKGVSHEDMEKAMLQVAYDNPQCLFLARGERAFGDGTEEKLIRDVELRRLECQQTYLSLQRTMDWIGRTDTLSTETLPMLTHIMFQRPELGKHLPKANVSPPSGFVKLSQLQASTVKGLEKVSQFDQEIYYRIKEDYTMDQWVNKTDYQ</sequence>
<evidence type="ECO:0000313" key="3">
    <source>
        <dbReference type="Proteomes" id="UP001153069"/>
    </source>
</evidence>
<reference evidence="2" key="1">
    <citation type="submission" date="2020-06" db="EMBL/GenBank/DDBJ databases">
        <authorList>
            <consortium name="Plant Systems Biology data submission"/>
        </authorList>
    </citation>
    <scope>NUCLEOTIDE SEQUENCE</scope>
    <source>
        <strain evidence="2">D6</strain>
    </source>
</reference>
<comment type="caution">
    <text evidence="2">The sequence shown here is derived from an EMBL/GenBank/DDBJ whole genome shotgun (WGS) entry which is preliminary data.</text>
</comment>
<feature type="region of interest" description="Disordered" evidence="1">
    <location>
        <begin position="447"/>
        <end position="466"/>
    </location>
</feature>
<keyword evidence="3" id="KW-1185">Reference proteome</keyword>
<feature type="region of interest" description="Disordered" evidence="1">
    <location>
        <begin position="88"/>
        <end position="144"/>
    </location>
</feature>
<organism evidence="2 3">
    <name type="scientific">Seminavis robusta</name>
    <dbReference type="NCBI Taxonomy" id="568900"/>
    <lineage>
        <taxon>Eukaryota</taxon>
        <taxon>Sar</taxon>
        <taxon>Stramenopiles</taxon>
        <taxon>Ochrophyta</taxon>
        <taxon>Bacillariophyta</taxon>
        <taxon>Bacillariophyceae</taxon>
        <taxon>Bacillariophycidae</taxon>
        <taxon>Naviculales</taxon>
        <taxon>Naviculaceae</taxon>
        <taxon>Seminavis</taxon>
    </lineage>
</organism>
<dbReference type="AlphaFoldDB" id="A0A9N8EBP8"/>
<feature type="compositionally biased region" description="Acidic residues" evidence="1">
    <location>
        <begin position="125"/>
        <end position="139"/>
    </location>
</feature>